<dbReference type="Proteomes" id="UP000178943">
    <property type="component" value="Unassembled WGS sequence"/>
</dbReference>
<name>A0A1F5VDZ1_9BACT</name>
<dbReference type="SUPFAM" id="SSF52080">
    <property type="entry name" value="Ribosomal proteins L15p and L18e"/>
    <property type="match status" value="1"/>
</dbReference>
<sequence length="149" mass="16698">MELYNLEIPRGAKKKRKRVGRGPGSGHGKTSCRGHNGQRSRSGHSLKRGFEGGQMPLHRRIPKRGFTNIFKKEYCVLNVEDLRRFQPGEIVNIETLKEKGFIKHVSDRVKILGRGDLKQALTVFAHKFSTSARTKIEAAGGKAEVLPSH</sequence>
<evidence type="ECO:0000256" key="3">
    <source>
        <dbReference type="ARBA" id="ARBA00023274"/>
    </source>
</evidence>
<dbReference type="Gene3D" id="3.100.10.10">
    <property type="match status" value="1"/>
</dbReference>
<dbReference type="PROSITE" id="PS00475">
    <property type="entry name" value="RIBOSOMAL_L15"/>
    <property type="match status" value="1"/>
</dbReference>
<accession>A0A1F5VDZ1</accession>
<evidence type="ECO:0000313" key="9">
    <source>
        <dbReference type="Proteomes" id="UP000178943"/>
    </source>
</evidence>
<comment type="caution">
    <text evidence="8">The sequence shown here is derived from an EMBL/GenBank/DDBJ whole genome shotgun (WGS) entry which is preliminary data.</text>
</comment>
<dbReference type="STRING" id="1817863.A2Y62_03040"/>
<evidence type="ECO:0000256" key="1">
    <source>
        <dbReference type="ARBA" id="ARBA00007320"/>
    </source>
</evidence>
<gene>
    <name evidence="4" type="primary">rplO</name>
    <name evidence="8" type="ORF">A2Y62_03040</name>
</gene>
<proteinExistence type="inferred from homology"/>
<dbReference type="PANTHER" id="PTHR12934:SF11">
    <property type="entry name" value="LARGE RIBOSOMAL SUBUNIT PROTEIN UL15M"/>
    <property type="match status" value="1"/>
</dbReference>
<evidence type="ECO:0000259" key="7">
    <source>
        <dbReference type="Pfam" id="PF00828"/>
    </source>
</evidence>
<keyword evidence="4" id="KW-0694">RNA-binding</keyword>
<evidence type="ECO:0000256" key="5">
    <source>
        <dbReference type="RuleBase" id="RU003888"/>
    </source>
</evidence>
<evidence type="ECO:0000256" key="4">
    <source>
        <dbReference type="HAMAP-Rule" id="MF_01341"/>
    </source>
</evidence>
<organism evidence="8 9">
    <name type="scientific">Candidatus Fischerbacteria bacterium RBG_13_37_8</name>
    <dbReference type="NCBI Taxonomy" id="1817863"/>
    <lineage>
        <taxon>Bacteria</taxon>
        <taxon>Candidatus Fischeribacteriota</taxon>
    </lineage>
</organism>
<dbReference type="InterPro" id="IPR005749">
    <property type="entry name" value="Ribosomal_uL15_bac-type"/>
</dbReference>
<keyword evidence="3 4" id="KW-0687">Ribonucleoprotein</keyword>
<dbReference type="AlphaFoldDB" id="A0A1F5VDZ1"/>
<dbReference type="GO" id="GO:0006412">
    <property type="term" value="P:translation"/>
    <property type="evidence" value="ECO:0007669"/>
    <property type="project" value="UniProtKB-UniRule"/>
</dbReference>
<dbReference type="PANTHER" id="PTHR12934">
    <property type="entry name" value="50S RIBOSOMAL PROTEIN L15"/>
    <property type="match status" value="1"/>
</dbReference>
<feature type="compositionally biased region" description="Basic residues" evidence="6">
    <location>
        <begin position="11"/>
        <end position="20"/>
    </location>
</feature>
<dbReference type="NCBIfam" id="TIGR01071">
    <property type="entry name" value="rplO_bact"/>
    <property type="match status" value="1"/>
</dbReference>
<dbReference type="GO" id="GO:0003735">
    <property type="term" value="F:structural constituent of ribosome"/>
    <property type="evidence" value="ECO:0007669"/>
    <property type="project" value="InterPro"/>
</dbReference>
<keyword evidence="4" id="KW-0699">rRNA-binding</keyword>
<dbReference type="GO" id="GO:0022625">
    <property type="term" value="C:cytosolic large ribosomal subunit"/>
    <property type="evidence" value="ECO:0007669"/>
    <property type="project" value="TreeGrafter"/>
</dbReference>
<dbReference type="InterPro" id="IPR021131">
    <property type="entry name" value="Ribosomal_uL15/eL18"/>
</dbReference>
<keyword evidence="2 4" id="KW-0689">Ribosomal protein</keyword>
<dbReference type="GO" id="GO:0019843">
    <property type="term" value="F:rRNA binding"/>
    <property type="evidence" value="ECO:0007669"/>
    <property type="project" value="UniProtKB-UniRule"/>
</dbReference>
<dbReference type="InterPro" id="IPR001196">
    <property type="entry name" value="Ribosomal_uL15_CS"/>
</dbReference>
<feature type="region of interest" description="Disordered" evidence="6">
    <location>
        <begin position="1"/>
        <end position="58"/>
    </location>
</feature>
<feature type="compositionally biased region" description="Basic residues" evidence="6">
    <location>
        <begin position="30"/>
        <end position="47"/>
    </location>
</feature>
<comment type="subunit">
    <text evidence="4">Part of the 50S ribosomal subunit.</text>
</comment>
<dbReference type="EMBL" id="MFGW01000189">
    <property type="protein sequence ID" value="OGF61662.1"/>
    <property type="molecule type" value="Genomic_DNA"/>
</dbReference>
<feature type="domain" description="Large ribosomal subunit protein uL15/eL18" evidence="7">
    <location>
        <begin position="77"/>
        <end position="144"/>
    </location>
</feature>
<reference evidence="8 9" key="1">
    <citation type="journal article" date="2016" name="Nat. Commun.">
        <title>Thousands of microbial genomes shed light on interconnected biogeochemical processes in an aquifer system.</title>
        <authorList>
            <person name="Anantharaman K."/>
            <person name="Brown C.T."/>
            <person name="Hug L.A."/>
            <person name="Sharon I."/>
            <person name="Castelle C.J."/>
            <person name="Probst A.J."/>
            <person name="Thomas B.C."/>
            <person name="Singh A."/>
            <person name="Wilkins M.J."/>
            <person name="Karaoz U."/>
            <person name="Brodie E.L."/>
            <person name="Williams K.H."/>
            <person name="Hubbard S.S."/>
            <person name="Banfield J.F."/>
        </authorList>
    </citation>
    <scope>NUCLEOTIDE SEQUENCE [LARGE SCALE GENOMIC DNA]</scope>
</reference>
<evidence type="ECO:0000256" key="6">
    <source>
        <dbReference type="SAM" id="MobiDB-lite"/>
    </source>
</evidence>
<protein>
    <recommendedName>
        <fullName evidence="4">Large ribosomal subunit protein uL15</fullName>
    </recommendedName>
</protein>
<dbReference type="InterPro" id="IPR030878">
    <property type="entry name" value="Ribosomal_uL15"/>
</dbReference>
<dbReference type="HAMAP" id="MF_01341">
    <property type="entry name" value="Ribosomal_uL15"/>
    <property type="match status" value="1"/>
</dbReference>
<dbReference type="InterPro" id="IPR036227">
    <property type="entry name" value="Ribosomal_uL15/eL18_sf"/>
</dbReference>
<comment type="function">
    <text evidence="4">Binds to the 23S rRNA.</text>
</comment>
<comment type="similarity">
    <text evidence="1 4 5">Belongs to the universal ribosomal protein uL15 family.</text>
</comment>
<dbReference type="Pfam" id="PF00828">
    <property type="entry name" value="Ribosomal_L27A"/>
    <property type="match status" value="1"/>
</dbReference>
<evidence type="ECO:0000256" key="2">
    <source>
        <dbReference type="ARBA" id="ARBA00022980"/>
    </source>
</evidence>
<evidence type="ECO:0000313" key="8">
    <source>
        <dbReference type="EMBL" id="OGF61662.1"/>
    </source>
</evidence>